<organism evidence="2">
    <name type="scientific">Tanacetum cinerariifolium</name>
    <name type="common">Dalmatian daisy</name>
    <name type="synonym">Chrysanthemum cinerariifolium</name>
    <dbReference type="NCBI Taxonomy" id="118510"/>
    <lineage>
        <taxon>Eukaryota</taxon>
        <taxon>Viridiplantae</taxon>
        <taxon>Streptophyta</taxon>
        <taxon>Embryophyta</taxon>
        <taxon>Tracheophyta</taxon>
        <taxon>Spermatophyta</taxon>
        <taxon>Magnoliopsida</taxon>
        <taxon>eudicotyledons</taxon>
        <taxon>Gunneridae</taxon>
        <taxon>Pentapetalae</taxon>
        <taxon>asterids</taxon>
        <taxon>campanulids</taxon>
        <taxon>Asterales</taxon>
        <taxon>Asteraceae</taxon>
        <taxon>Asteroideae</taxon>
        <taxon>Anthemideae</taxon>
        <taxon>Anthemidinae</taxon>
        <taxon>Tanacetum</taxon>
    </lineage>
</organism>
<reference evidence="2" key="1">
    <citation type="journal article" date="2019" name="Sci. Rep.">
        <title>Draft genome of Tanacetum cinerariifolium, the natural source of mosquito coil.</title>
        <authorList>
            <person name="Yamashiro T."/>
            <person name="Shiraishi A."/>
            <person name="Satake H."/>
            <person name="Nakayama K."/>
        </authorList>
    </citation>
    <scope>NUCLEOTIDE SEQUENCE</scope>
</reference>
<dbReference type="PROSITE" id="PS50994">
    <property type="entry name" value="INTEGRASE"/>
    <property type="match status" value="1"/>
</dbReference>
<evidence type="ECO:0000259" key="1">
    <source>
        <dbReference type="PROSITE" id="PS50994"/>
    </source>
</evidence>
<dbReference type="SUPFAM" id="SSF53098">
    <property type="entry name" value="Ribonuclease H-like"/>
    <property type="match status" value="1"/>
</dbReference>
<dbReference type="InterPro" id="IPR001584">
    <property type="entry name" value="Integrase_cat-core"/>
</dbReference>
<dbReference type="EMBL" id="BKCJ010000560">
    <property type="protein sequence ID" value="GEU34297.1"/>
    <property type="molecule type" value="Genomic_DNA"/>
</dbReference>
<name>A0A6L2JCN1_TANCI</name>
<dbReference type="InterPro" id="IPR013103">
    <property type="entry name" value="RVT_2"/>
</dbReference>
<sequence length="945" mass="106003">MAIATTLVVITTTEVVVMVVNLIRHPPKTQCMALAIDVHSDTGANSHVKPDLEAMDNSEAYYGDNVLHVGNGKAQKSDMYSTFKLFVQMVKRQFTTKLKNVQTNWGGEFRNLASFFSSLGIIHRRSCPHTSEKNGFVERRNRYVVETGLTLLAQTYVPQCFWHYAFDIAVYLINHMPSRTSTNKSPFEHIFKRSSDYTFLRVFGLHQYQYHHYLHRHHPSLDNVLQIFVKISTSFIVANNSPEWRQAMKEEYDALIKNGTWSLVPRASNTNVFDGNNKGTIDNIICQLGSAFVLKDLGPLNYFLGIEIVSHVSNILLTQKKSILELLQSAGLSICNPVSSLMVTSSSLSLDDSAAFSNPIKYRKVVGSLQYVTLSRPDIDFAVKKVCQYMHAPTENHCSADKRILRYLHGTVEHGMRVRRSSGSTLQAFTNVTWKGNSDTSLKAFSDADWLEIQMIDAEYKDLADIVVELTWLQALFNELGVCSSSTPILWCDNLGNNKGTINNGYCQLGSAFALKDLGPLNYFLCIEIVSHVSGILLSQKKSILELLQSAGLSNCNLVSSPMLTSSSLSLDDSTAFSNLVKYRQVVGSLQYITLSRLDMAFAVNKVCQYIHAPTENHWSAVKRILRYLHGTVEHGMLIRRSSSSTLQAFTNVLWKGNSDTSLEAFSDADWLEIQMIDEAEYKDLADTLLSSHGFKLFLMSLKTVHLQLLYYGNNKGTIDNTICQLGSVFALKDLGPLNYFLGIEIVSHVSGILLSQKKSILELLQSAGLSNCNLVSSLMVTSSSFSLDDNTAFSNPIKYQKVVVKRILRYLHGTVEHGMLIRRSSGSNLQAFTNVLWKGRFAIYLGSNLISWTARKQRTTLCSSQEAEYKDLADIVVELTWLQALLNKLGICSSSTLILWCVNLGATYLSANPIFHARTKHVEIDYHFVRISLQSHYQLLDSFF</sequence>
<dbReference type="Gene3D" id="3.30.420.10">
    <property type="entry name" value="Ribonuclease H-like superfamily/Ribonuclease H"/>
    <property type="match status" value="1"/>
</dbReference>
<proteinExistence type="predicted"/>
<dbReference type="AlphaFoldDB" id="A0A6L2JCN1"/>
<comment type="caution">
    <text evidence="2">The sequence shown here is derived from an EMBL/GenBank/DDBJ whole genome shotgun (WGS) entry which is preliminary data.</text>
</comment>
<dbReference type="PANTHER" id="PTHR11439:SF450">
    <property type="entry name" value="REVERSE TRANSCRIPTASE TY1_COPIA-TYPE DOMAIN-CONTAINING PROTEIN"/>
    <property type="match status" value="1"/>
</dbReference>
<dbReference type="InterPro" id="IPR012337">
    <property type="entry name" value="RNaseH-like_sf"/>
</dbReference>
<feature type="domain" description="Integrase catalytic" evidence="1">
    <location>
        <begin position="23"/>
        <end position="194"/>
    </location>
</feature>
<gene>
    <name evidence="2" type="ORF">Tci_006275</name>
</gene>
<accession>A0A6L2JCN1</accession>
<dbReference type="GO" id="GO:0015074">
    <property type="term" value="P:DNA integration"/>
    <property type="evidence" value="ECO:0007669"/>
    <property type="project" value="InterPro"/>
</dbReference>
<dbReference type="GO" id="GO:0003676">
    <property type="term" value="F:nucleic acid binding"/>
    <property type="evidence" value="ECO:0007669"/>
    <property type="project" value="InterPro"/>
</dbReference>
<dbReference type="Pfam" id="PF07727">
    <property type="entry name" value="RVT_2"/>
    <property type="match status" value="1"/>
</dbReference>
<evidence type="ECO:0000313" key="2">
    <source>
        <dbReference type="EMBL" id="GEU34297.1"/>
    </source>
</evidence>
<protein>
    <recommendedName>
        <fullName evidence="1">Integrase catalytic domain-containing protein</fullName>
    </recommendedName>
</protein>
<dbReference type="PANTHER" id="PTHR11439">
    <property type="entry name" value="GAG-POL-RELATED RETROTRANSPOSON"/>
    <property type="match status" value="1"/>
</dbReference>
<dbReference type="CDD" id="cd09272">
    <property type="entry name" value="RNase_HI_RT_Ty1"/>
    <property type="match status" value="1"/>
</dbReference>
<dbReference type="InterPro" id="IPR036397">
    <property type="entry name" value="RNaseH_sf"/>
</dbReference>